<reference evidence="1" key="1">
    <citation type="journal article" date="2022" name="bioRxiv">
        <title>Population genetic analysis of Ophidiomyces ophidiicola, the causative agent of snake fungal disease, indicates recent introductions to the USA.</title>
        <authorList>
            <person name="Ladner J.T."/>
            <person name="Palmer J.M."/>
            <person name="Ettinger C.L."/>
            <person name="Stajich J.E."/>
            <person name="Farrell T.M."/>
            <person name="Glorioso B.M."/>
            <person name="Lawson B."/>
            <person name="Price S.J."/>
            <person name="Stengle A.G."/>
            <person name="Grear D.A."/>
            <person name="Lorch J.M."/>
        </authorList>
    </citation>
    <scope>NUCLEOTIDE SEQUENCE</scope>
    <source>
        <strain evidence="1">NWHC 24266-5</strain>
    </source>
</reference>
<comment type="caution">
    <text evidence="1">The sequence shown here is derived from an EMBL/GenBank/DDBJ whole genome shotgun (WGS) entry which is preliminary data.</text>
</comment>
<protein>
    <submittedName>
        <fullName evidence="1">Uncharacterized protein</fullName>
    </submittedName>
</protein>
<proteinExistence type="predicted"/>
<sequence>MDLSEDWGGENLNLDGNKDSDWAQNYIEVLKDNGVEDMWILIDPNPSPRRELWKKCVQSKQRRMGWKYSPEIYATRFRKFGSKNPRLRNRPGL</sequence>
<accession>A0ACB8UQN5</accession>
<gene>
    <name evidence="1" type="ORF">LOY88_005445</name>
</gene>
<evidence type="ECO:0000313" key="1">
    <source>
        <dbReference type="EMBL" id="KAI2383211.1"/>
    </source>
</evidence>
<organism evidence="1">
    <name type="scientific">Ophidiomyces ophidiicola</name>
    <dbReference type="NCBI Taxonomy" id="1387563"/>
    <lineage>
        <taxon>Eukaryota</taxon>
        <taxon>Fungi</taxon>
        <taxon>Dikarya</taxon>
        <taxon>Ascomycota</taxon>
        <taxon>Pezizomycotina</taxon>
        <taxon>Eurotiomycetes</taxon>
        <taxon>Eurotiomycetidae</taxon>
        <taxon>Onygenales</taxon>
        <taxon>Onygenaceae</taxon>
        <taxon>Ophidiomyces</taxon>
    </lineage>
</organism>
<name>A0ACB8UQN5_9EURO</name>
<dbReference type="EMBL" id="JALBCA010000096">
    <property type="protein sequence ID" value="KAI2383211.1"/>
    <property type="molecule type" value="Genomic_DNA"/>
</dbReference>